<feature type="non-terminal residue" evidence="2">
    <location>
        <position position="1"/>
    </location>
</feature>
<dbReference type="Pfam" id="PF05335">
    <property type="entry name" value="DUF745"/>
    <property type="match status" value="1"/>
</dbReference>
<dbReference type="PANTHER" id="PTHR37161:SF2">
    <property type="entry name" value="AT11648P-RELATED"/>
    <property type="match status" value="1"/>
</dbReference>
<gene>
    <name evidence="2" type="ORF">L9F63_021438</name>
</gene>
<dbReference type="EMBL" id="JASPKZ010007441">
    <property type="protein sequence ID" value="KAJ9584233.1"/>
    <property type="molecule type" value="Genomic_DNA"/>
</dbReference>
<reference evidence="2" key="1">
    <citation type="journal article" date="2023" name="IScience">
        <title>Live-bearing cockroach genome reveals convergent evolutionary mechanisms linked to viviparity in insects and beyond.</title>
        <authorList>
            <person name="Fouks B."/>
            <person name="Harrison M.C."/>
            <person name="Mikhailova A.A."/>
            <person name="Marchal E."/>
            <person name="English S."/>
            <person name="Carruthers M."/>
            <person name="Jennings E.C."/>
            <person name="Chiamaka E.L."/>
            <person name="Frigard R.A."/>
            <person name="Pippel M."/>
            <person name="Attardo G.M."/>
            <person name="Benoit J.B."/>
            <person name="Bornberg-Bauer E."/>
            <person name="Tobe S.S."/>
        </authorList>
    </citation>
    <scope>NUCLEOTIDE SEQUENCE</scope>
    <source>
        <strain evidence="2">Stay&amp;Tobe</strain>
    </source>
</reference>
<feature type="region of interest" description="Disordered" evidence="1">
    <location>
        <begin position="235"/>
        <end position="263"/>
    </location>
</feature>
<evidence type="ECO:0000313" key="2">
    <source>
        <dbReference type="EMBL" id="KAJ9584233.1"/>
    </source>
</evidence>
<evidence type="ECO:0000313" key="3">
    <source>
        <dbReference type="Proteomes" id="UP001233999"/>
    </source>
</evidence>
<reference evidence="2" key="2">
    <citation type="submission" date="2023-05" db="EMBL/GenBank/DDBJ databases">
        <authorList>
            <person name="Fouks B."/>
        </authorList>
    </citation>
    <scope>NUCLEOTIDE SEQUENCE</scope>
    <source>
        <strain evidence="2">Stay&amp;Tobe</strain>
        <tissue evidence="2">Testes</tissue>
    </source>
</reference>
<dbReference type="Proteomes" id="UP001233999">
    <property type="component" value="Unassembled WGS sequence"/>
</dbReference>
<organism evidence="2 3">
    <name type="scientific">Diploptera punctata</name>
    <name type="common">Pacific beetle cockroach</name>
    <dbReference type="NCBI Taxonomy" id="6984"/>
    <lineage>
        <taxon>Eukaryota</taxon>
        <taxon>Metazoa</taxon>
        <taxon>Ecdysozoa</taxon>
        <taxon>Arthropoda</taxon>
        <taxon>Hexapoda</taxon>
        <taxon>Insecta</taxon>
        <taxon>Pterygota</taxon>
        <taxon>Neoptera</taxon>
        <taxon>Polyneoptera</taxon>
        <taxon>Dictyoptera</taxon>
        <taxon>Blattodea</taxon>
        <taxon>Blaberoidea</taxon>
        <taxon>Blaberidae</taxon>
        <taxon>Diplopterinae</taxon>
        <taxon>Diploptera</taxon>
    </lineage>
</organism>
<dbReference type="PANTHER" id="PTHR37161">
    <property type="entry name" value="HDC10475"/>
    <property type="match status" value="1"/>
</dbReference>
<feature type="compositionally biased region" description="Basic and acidic residues" evidence="1">
    <location>
        <begin position="240"/>
        <end position="253"/>
    </location>
</feature>
<dbReference type="InterPro" id="IPR007999">
    <property type="entry name" value="DUF745"/>
</dbReference>
<accession>A0AAD8EBH9</accession>
<keyword evidence="3" id="KW-1185">Reference proteome</keyword>
<sequence length="263" mass="29120">MEQNKELFRHQNFPFSLELQNFGVLQQSPPVQAPTLNTEKRGVNPKFEDTACLDGNCQNNAKPGKAKNTNVINFAQKAAQEAKAASEAQEIAGEEAAHQVKMLLAEKAEEAVDAAEAALSGEEVIVDELEEEISELEQELKYEIGELQNAEQLLQTAIQAKEDAAKLVKTLTSAVKLAQKHLADARHAVEEAQQITSEKQQCVESDKQHIEQLKNQCASAHADLQKTKEAEVKAIQAAKSAHDNAERNRRKSQDGQYYKTCFK</sequence>
<name>A0AAD8EBH9_DIPPU</name>
<evidence type="ECO:0000256" key="1">
    <source>
        <dbReference type="SAM" id="MobiDB-lite"/>
    </source>
</evidence>
<dbReference type="AlphaFoldDB" id="A0AAD8EBH9"/>
<protein>
    <submittedName>
        <fullName evidence="2">Uncharacterized protein</fullName>
    </submittedName>
</protein>
<proteinExistence type="predicted"/>
<comment type="caution">
    <text evidence="2">The sequence shown here is derived from an EMBL/GenBank/DDBJ whole genome shotgun (WGS) entry which is preliminary data.</text>
</comment>